<proteinExistence type="predicted"/>
<reference evidence="2 3" key="1">
    <citation type="submission" date="2019-12" db="EMBL/GenBank/DDBJ databases">
        <authorList>
            <person name="Huq M.A."/>
        </authorList>
    </citation>
    <scope>NUCLEOTIDE SEQUENCE [LARGE SCALE GENOMIC DNA]</scope>
    <source>
        <strain evidence="2 3">MAH-25</strain>
    </source>
</reference>
<dbReference type="EMBL" id="WSEL01000003">
    <property type="protein sequence ID" value="MVQ30185.1"/>
    <property type="molecule type" value="Genomic_DNA"/>
</dbReference>
<evidence type="ECO:0000313" key="2">
    <source>
        <dbReference type="EMBL" id="MVQ30185.1"/>
    </source>
</evidence>
<protein>
    <submittedName>
        <fullName evidence="2">Amidohydrolase family protein</fullName>
    </submittedName>
</protein>
<dbReference type="InterPro" id="IPR032466">
    <property type="entry name" value="Metal_Hydrolase"/>
</dbReference>
<comment type="caution">
    <text evidence="2">The sequence shown here is derived from an EMBL/GenBank/DDBJ whole genome shotgun (WGS) entry which is preliminary data.</text>
</comment>
<dbReference type="PANTHER" id="PTHR35563">
    <property type="entry name" value="BARREL METAL-DEPENDENT HYDROLASE, PUTATIVE (AFU_ORTHOLOGUE AFUA_1G16240)-RELATED"/>
    <property type="match status" value="1"/>
</dbReference>
<sequence>MPSGACDCHTHVVGDRVAYPMVAERHYTPGPAPHAALLEHLERNGLERVVLVQPSFYGTDNRCLLDSLERLQGRGRGIAVVDAQCTATELADLHARGVRGLRVNVESAGIRAPDALQDSLLRWADRIGPLGWHLQVYAAPATIAALAPFLARLPVPVVLDHFAMLPAATPVGDPVAQALLQLLRSGNAWVKLSAPYRITAGDDAAVAAWAGAFLAAAPQRVLWGSDWPHTDREPGKAAHEISRYREIPPAALAASLQRWLPGESVREQVLARNPAALYGF</sequence>
<dbReference type="SUPFAM" id="SSF51556">
    <property type="entry name" value="Metallo-dependent hydrolases"/>
    <property type="match status" value="1"/>
</dbReference>
<dbReference type="Pfam" id="PF04909">
    <property type="entry name" value="Amidohydro_2"/>
    <property type="match status" value="1"/>
</dbReference>
<dbReference type="Proteomes" id="UP000469385">
    <property type="component" value="Unassembled WGS sequence"/>
</dbReference>
<name>A0A6N8IUG4_9BURK</name>
<dbReference type="AlphaFoldDB" id="A0A6N8IUG4"/>
<dbReference type="PANTHER" id="PTHR35563:SF2">
    <property type="entry name" value="BARREL METAL-DEPENDENT HYDROLASE, PUTATIVE (AFU_ORTHOLOGUE AFUA_1G16240)-RELATED"/>
    <property type="match status" value="1"/>
</dbReference>
<keyword evidence="3" id="KW-1185">Reference proteome</keyword>
<dbReference type="InterPro" id="IPR006680">
    <property type="entry name" value="Amidohydro-rel"/>
</dbReference>
<dbReference type="InterPro" id="IPR052358">
    <property type="entry name" value="Aro_Compnd_Degr_Hydrolases"/>
</dbReference>
<dbReference type="GO" id="GO:0016787">
    <property type="term" value="F:hydrolase activity"/>
    <property type="evidence" value="ECO:0007669"/>
    <property type="project" value="UniProtKB-KW"/>
</dbReference>
<keyword evidence="2" id="KW-0378">Hydrolase</keyword>
<gene>
    <name evidence="2" type="ORF">GON04_12045</name>
</gene>
<accession>A0A6N8IUG4</accession>
<evidence type="ECO:0000259" key="1">
    <source>
        <dbReference type="Pfam" id="PF04909"/>
    </source>
</evidence>
<evidence type="ECO:0000313" key="3">
    <source>
        <dbReference type="Proteomes" id="UP000469385"/>
    </source>
</evidence>
<dbReference type="Gene3D" id="3.20.20.140">
    <property type="entry name" value="Metal-dependent hydrolases"/>
    <property type="match status" value="1"/>
</dbReference>
<organism evidence="2 3">
    <name type="scientific">Ramlibacter pinisoli</name>
    <dbReference type="NCBI Taxonomy" id="2682844"/>
    <lineage>
        <taxon>Bacteria</taxon>
        <taxon>Pseudomonadati</taxon>
        <taxon>Pseudomonadota</taxon>
        <taxon>Betaproteobacteria</taxon>
        <taxon>Burkholderiales</taxon>
        <taxon>Comamonadaceae</taxon>
        <taxon>Ramlibacter</taxon>
    </lineage>
</organism>
<feature type="domain" description="Amidohydrolase-related" evidence="1">
    <location>
        <begin position="6"/>
        <end position="280"/>
    </location>
</feature>